<evidence type="ECO:0000313" key="1">
    <source>
        <dbReference type="EMBL" id="KAI1708683.1"/>
    </source>
</evidence>
<reference evidence="1" key="1">
    <citation type="submission" date="2022-01" db="EMBL/GenBank/DDBJ databases">
        <title>Genome Sequence Resource for Two Populations of Ditylenchus destructor, the Migratory Endoparasitic Phytonematode.</title>
        <authorList>
            <person name="Zhang H."/>
            <person name="Lin R."/>
            <person name="Xie B."/>
        </authorList>
    </citation>
    <scope>NUCLEOTIDE SEQUENCE</scope>
    <source>
        <strain evidence="1">BazhouSP</strain>
    </source>
</reference>
<evidence type="ECO:0000313" key="2">
    <source>
        <dbReference type="Proteomes" id="UP001201812"/>
    </source>
</evidence>
<accession>A0AAD4MYD6</accession>
<proteinExistence type="predicted"/>
<dbReference type="SUPFAM" id="SSF52047">
    <property type="entry name" value="RNI-like"/>
    <property type="match status" value="1"/>
</dbReference>
<organism evidence="1 2">
    <name type="scientific">Ditylenchus destructor</name>
    <dbReference type="NCBI Taxonomy" id="166010"/>
    <lineage>
        <taxon>Eukaryota</taxon>
        <taxon>Metazoa</taxon>
        <taxon>Ecdysozoa</taxon>
        <taxon>Nematoda</taxon>
        <taxon>Chromadorea</taxon>
        <taxon>Rhabditida</taxon>
        <taxon>Tylenchina</taxon>
        <taxon>Tylenchomorpha</taxon>
        <taxon>Sphaerularioidea</taxon>
        <taxon>Anguinidae</taxon>
        <taxon>Anguininae</taxon>
        <taxon>Ditylenchus</taxon>
    </lineage>
</organism>
<dbReference type="Proteomes" id="UP001201812">
    <property type="component" value="Unassembled WGS sequence"/>
</dbReference>
<dbReference type="Gene3D" id="3.80.10.10">
    <property type="entry name" value="Ribonuclease Inhibitor"/>
    <property type="match status" value="1"/>
</dbReference>
<dbReference type="InterPro" id="IPR032675">
    <property type="entry name" value="LRR_dom_sf"/>
</dbReference>
<name>A0AAD4MYD6_9BILA</name>
<keyword evidence="2" id="KW-1185">Reference proteome</keyword>
<sequence>MDPEEDYDMLALAPNLVHINFENVKLSDYAIIKISNQMKDRVKSLSLKGSLTGDVASFTLPVILEQCQSLEYLNICKIVQDNGEASYDPASLKLPKNLKYVQLDHTINYDKFLEFATRYCPNLEVIQHVNHHGLPVTKRMMNSIVKLENLKYLHLDLSFLEELAEFIPTLKFLGGLRGLMLEKVDNQIITEIASNCRQLEHLTLARNGSLGESLREGLLKLCTLPKLRSISLQYLTSAEKEEDYVMDDTDEEIDDTHDEEDVGPEKSEVYVQMFEGLNSTGVLECIEIVDCVLIPIEVVCQALKACPKLNTVYAEINPKHAYQILFDTMNEIRGADIAPSSENDPGIVYIKEWSAPGKRRHKWVRFFDEESPVGRVAHEIRMSSLSEKPRFLNSIPLVLDESHPLT</sequence>
<dbReference type="AlphaFoldDB" id="A0AAD4MYD6"/>
<gene>
    <name evidence="1" type="ORF">DdX_11762</name>
</gene>
<dbReference type="EMBL" id="JAKKPZ010000034">
    <property type="protein sequence ID" value="KAI1708683.1"/>
    <property type="molecule type" value="Genomic_DNA"/>
</dbReference>
<protein>
    <submittedName>
        <fullName evidence="1">Uncharacterized protein</fullName>
    </submittedName>
</protein>
<comment type="caution">
    <text evidence="1">The sequence shown here is derived from an EMBL/GenBank/DDBJ whole genome shotgun (WGS) entry which is preliminary data.</text>
</comment>